<dbReference type="AlphaFoldDB" id="A0A518H9I8"/>
<dbReference type="InterPro" id="IPR025297">
    <property type="entry name" value="DUF4159"/>
</dbReference>
<dbReference type="OrthoDB" id="9773014at2"/>
<dbReference type="Proteomes" id="UP000317835">
    <property type="component" value="Chromosome"/>
</dbReference>
<evidence type="ECO:0000313" key="2">
    <source>
        <dbReference type="EMBL" id="QDV37528.1"/>
    </source>
</evidence>
<dbReference type="KEGG" id="tpla:ElP_54680"/>
<dbReference type="RefSeq" id="WP_145275444.1">
    <property type="nucleotide sequence ID" value="NZ_CP036426.1"/>
</dbReference>
<dbReference type="Pfam" id="PF13709">
    <property type="entry name" value="DUF4159"/>
    <property type="match status" value="1"/>
</dbReference>
<evidence type="ECO:0000313" key="3">
    <source>
        <dbReference type="Proteomes" id="UP000317835"/>
    </source>
</evidence>
<dbReference type="EMBL" id="CP036426">
    <property type="protein sequence ID" value="QDV37528.1"/>
    <property type="molecule type" value="Genomic_DNA"/>
</dbReference>
<evidence type="ECO:0000259" key="1">
    <source>
        <dbReference type="Pfam" id="PF13709"/>
    </source>
</evidence>
<dbReference type="Gene3D" id="3.40.50.12140">
    <property type="entry name" value="Domain of unknown function DUF4159"/>
    <property type="match status" value="1"/>
</dbReference>
<organism evidence="2 3">
    <name type="scientific">Tautonia plasticadhaerens</name>
    <dbReference type="NCBI Taxonomy" id="2527974"/>
    <lineage>
        <taxon>Bacteria</taxon>
        <taxon>Pseudomonadati</taxon>
        <taxon>Planctomycetota</taxon>
        <taxon>Planctomycetia</taxon>
        <taxon>Isosphaerales</taxon>
        <taxon>Isosphaeraceae</taxon>
        <taxon>Tautonia</taxon>
    </lineage>
</organism>
<name>A0A518H9I8_9BACT</name>
<feature type="domain" description="DUF4159" evidence="1">
    <location>
        <begin position="3"/>
        <end position="107"/>
    </location>
</feature>
<sequence length="118" mass="13002">MVVVLPGREPEELPPDHPIFHCAFDLREKPQVWSIHSFLSGAEPGLGDAVEAQYLGISDEGGRLMVLICHNTDLGDGWERVGVDERYTREMSLKAFPMGINAIVYALTRANQGRAPGN</sequence>
<proteinExistence type="predicted"/>
<gene>
    <name evidence="2" type="ORF">ElP_54680</name>
</gene>
<protein>
    <recommendedName>
        <fullName evidence="1">DUF4159 domain-containing protein</fullName>
    </recommendedName>
</protein>
<keyword evidence="3" id="KW-1185">Reference proteome</keyword>
<accession>A0A518H9I8</accession>
<reference evidence="2 3" key="1">
    <citation type="submission" date="2019-02" db="EMBL/GenBank/DDBJ databases">
        <title>Deep-cultivation of Planctomycetes and their phenomic and genomic characterization uncovers novel biology.</title>
        <authorList>
            <person name="Wiegand S."/>
            <person name="Jogler M."/>
            <person name="Boedeker C."/>
            <person name="Pinto D."/>
            <person name="Vollmers J."/>
            <person name="Rivas-Marin E."/>
            <person name="Kohn T."/>
            <person name="Peeters S.H."/>
            <person name="Heuer A."/>
            <person name="Rast P."/>
            <person name="Oberbeckmann S."/>
            <person name="Bunk B."/>
            <person name="Jeske O."/>
            <person name="Meyerdierks A."/>
            <person name="Storesund J.E."/>
            <person name="Kallscheuer N."/>
            <person name="Luecker S."/>
            <person name="Lage O.M."/>
            <person name="Pohl T."/>
            <person name="Merkel B.J."/>
            <person name="Hornburger P."/>
            <person name="Mueller R.-W."/>
            <person name="Bruemmer F."/>
            <person name="Labrenz M."/>
            <person name="Spormann A.M."/>
            <person name="Op den Camp H."/>
            <person name="Overmann J."/>
            <person name="Amann R."/>
            <person name="Jetten M.S.M."/>
            <person name="Mascher T."/>
            <person name="Medema M.H."/>
            <person name="Devos D.P."/>
            <person name="Kaster A.-K."/>
            <person name="Ovreas L."/>
            <person name="Rohde M."/>
            <person name="Galperin M.Y."/>
            <person name="Jogler C."/>
        </authorList>
    </citation>
    <scope>NUCLEOTIDE SEQUENCE [LARGE SCALE GENOMIC DNA]</scope>
    <source>
        <strain evidence="2 3">ElP</strain>
    </source>
</reference>